<sequence length="193" mass="22368">MSIAEHEIENREGIPDKEHCAYSLVFDNVNKHFHAKQTTRDKGNVMKNMVQAYAALDRVPSLDLDNHQLSSTKFEESHAPISYQMKMKSDYIQLVRETLIEHIPFFKCIQLERNIEHVYEDQSAERSNLIPLGVLDKDETKIADMVDIMENYHKYVLGSREEDPITIPLFVEGLSVERSYDAQNARINADNAW</sequence>
<reference evidence="1 2" key="1">
    <citation type="submission" date="2020-06" db="EMBL/GenBank/DDBJ databases">
        <authorList>
            <person name="Li R."/>
            <person name="Bekaert M."/>
        </authorList>
    </citation>
    <scope>NUCLEOTIDE SEQUENCE [LARGE SCALE GENOMIC DNA]</scope>
    <source>
        <strain evidence="2">wild</strain>
    </source>
</reference>
<proteinExistence type="predicted"/>
<dbReference type="AlphaFoldDB" id="A0A6J8B9I2"/>
<dbReference type="Proteomes" id="UP000507470">
    <property type="component" value="Unassembled WGS sequence"/>
</dbReference>
<evidence type="ECO:0000313" key="2">
    <source>
        <dbReference type="Proteomes" id="UP000507470"/>
    </source>
</evidence>
<dbReference type="EMBL" id="CACVKT020002909">
    <property type="protein sequence ID" value="CAC5380602.1"/>
    <property type="molecule type" value="Genomic_DNA"/>
</dbReference>
<name>A0A6J8B9I2_MYTCO</name>
<organism evidence="1 2">
    <name type="scientific">Mytilus coruscus</name>
    <name type="common">Sea mussel</name>
    <dbReference type="NCBI Taxonomy" id="42192"/>
    <lineage>
        <taxon>Eukaryota</taxon>
        <taxon>Metazoa</taxon>
        <taxon>Spiralia</taxon>
        <taxon>Lophotrochozoa</taxon>
        <taxon>Mollusca</taxon>
        <taxon>Bivalvia</taxon>
        <taxon>Autobranchia</taxon>
        <taxon>Pteriomorphia</taxon>
        <taxon>Mytilida</taxon>
        <taxon>Mytiloidea</taxon>
        <taxon>Mytilidae</taxon>
        <taxon>Mytilinae</taxon>
        <taxon>Mytilus</taxon>
    </lineage>
</organism>
<accession>A0A6J8B9I2</accession>
<evidence type="ECO:0000313" key="1">
    <source>
        <dbReference type="EMBL" id="CAC5380602.1"/>
    </source>
</evidence>
<dbReference type="OrthoDB" id="5952546at2759"/>
<keyword evidence="2" id="KW-1185">Reference proteome</keyword>
<protein>
    <submittedName>
        <fullName evidence="1">Uncharacterized protein</fullName>
    </submittedName>
</protein>
<gene>
    <name evidence="1" type="ORF">MCOR_16542</name>
</gene>